<protein>
    <submittedName>
        <fullName evidence="1">Uncharacterized protein</fullName>
    </submittedName>
</protein>
<sequence length="396" mass="45198">MALRIYDPLNPVPVYQEQNAFESYLNVENESMAAEGYATSKEATLRKIAVRVILENSRWDNYDAFVPYLALIYFDCFISHNPLPNLLRDLREEMVLIANSCLKIAYEMRDRTFRPLDFLKRTRMIEHEIVILRMELAILSGIDWKTRAVTAICFVNMFVRTIPEARRIKQRTLNEIVIQAQGDIEFTKFRPSVIAAAAILSACKLKYKENDMYYNCYKFLLGLKFVHEEELNACTKKTTEMCIYKRIVIEEDEPGSSSEAGGSSSSRTGKEPLQGISGTKDAKVQKKPGKKPRQGTAIRHRRGRRQLPTIEETEDETEIGGEESVSDIPEILPVRRIEDIDPMNFELKWILWDADAGETTIDSSLFRPGAEITPGENDNPFTTSATNVSAHCCRTM</sequence>
<proteinExistence type="predicted"/>
<accession>A0ACC0Z689</accession>
<keyword evidence="2" id="KW-1185">Reference proteome</keyword>
<dbReference type="EMBL" id="CM047738">
    <property type="protein sequence ID" value="KAJ0046832.1"/>
    <property type="molecule type" value="Genomic_DNA"/>
</dbReference>
<organism evidence="1 2">
    <name type="scientific">Pistacia integerrima</name>
    <dbReference type="NCBI Taxonomy" id="434235"/>
    <lineage>
        <taxon>Eukaryota</taxon>
        <taxon>Viridiplantae</taxon>
        <taxon>Streptophyta</taxon>
        <taxon>Embryophyta</taxon>
        <taxon>Tracheophyta</taxon>
        <taxon>Spermatophyta</taxon>
        <taxon>Magnoliopsida</taxon>
        <taxon>eudicotyledons</taxon>
        <taxon>Gunneridae</taxon>
        <taxon>Pentapetalae</taxon>
        <taxon>rosids</taxon>
        <taxon>malvids</taxon>
        <taxon>Sapindales</taxon>
        <taxon>Anacardiaceae</taxon>
        <taxon>Pistacia</taxon>
    </lineage>
</organism>
<reference evidence="2" key="1">
    <citation type="journal article" date="2023" name="G3 (Bethesda)">
        <title>Genome assembly and association tests identify interacting loci associated with vigor, precocity, and sex in interspecific pistachio rootstocks.</title>
        <authorList>
            <person name="Palmer W."/>
            <person name="Jacygrad E."/>
            <person name="Sagayaradj S."/>
            <person name="Cavanaugh K."/>
            <person name="Han R."/>
            <person name="Bertier L."/>
            <person name="Beede B."/>
            <person name="Kafkas S."/>
            <person name="Golino D."/>
            <person name="Preece J."/>
            <person name="Michelmore R."/>
        </authorList>
    </citation>
    <scope>NUCLEOTIDE SEQUENCE [LARGE SCALE GENOMIC DNA]</scope>
</reference>
<name>A0ACC0Z689_9ROSI</name>
<comment type="caution">
    <text evidence="1">The sequence shown here is derived from an EMBL/GenBank/DDBJ whole genome shotgun (WGS) entry which is preliminary data.</text>
</comment>
<evidence type="ECO:0000313" key="1">
    <source>
        <dbReference type="EMBL" id="KAJ0046832.1"/>
    </source>
</evidence>
<gene>
    <name evidence="1" type="ORF">Pint_04412</name>
</gene>
<dbReference type="Proteomes" id="UP001163603">
    <property type="component" value="Chromosome 3"/>
</dbReference>
<evidence type="ECO:0000313" key="2">
    <source>
        <dbReference type="Proteomes" id="UP001163603"/>
    </source>
</evidence>